<evidence type="ECO:0000313" key="2">
    <source>
        <dbReference type="EMBL" id="SFM47377.1"/>
    </source>
</evidence>
<dbReference type="EMBL" id="FOUP01000001">
    <property type="protein sequence ID" value="SFM47377.1"/>
    <property type="molecule type" value="Genomic_DNA"/>
</dbReference>
<keyword evidence="4" id="KW-1185">Reference proteome</keyword>
<accession>A0A1I4R538</accession>
<name>A0A1I4R538_9PSEU</name>
<dbReference type="AlphaFoldDB" id="A0A1I4R538"/>
<reference evidence="2 3" key="1">
    <citation type="submission" date="2016-10" db="EMBL/GenBank/DDBJ databases">
        <authorList>
            <person name="de Groot N.N."/>
        </authorList>
    </citation>
    <scope>NUCLEOTIDE SEQUENCE [LARGE SCALE GENOMIC DNA]</scope>
    <source>
        <strain evidence="2 3">CPCC 201259</strain>
    </source>
</reference>
<proteinExistence type="predicted"/>
<protein>
    <submittedName>
        <fullName evidence="2">Uncharacterized protein</fullName>
    </submittedName>
</protein>
<organism evidence="2 3">
    <name type="scientific">Saccharopolyspora antimicrobica</name>
    <dbReference type="NCBI Taxonomy" id="455193"/>
    <lineage>
        <taxon>Bacteria</taxon>
        <taxon>Bacillati</taxon>
        <taxon>Actinomycetota</taxon>
        <taxon>Actinomycetes</taxon>
        <taxon>Pseudonocardiales</taxon>
        <taxon>Pseudonocardiaceae</taxon>
        <taxon>Saccharopolyspora</taxon>
    </lineage>
</organism>
<evidence type="ECO:0000313" key="4">
    <source>
        <dbReference type="Proteomes" id="UP000270697"/>
    </source>
</evidence>
<evidence type="ECO:0000313" key="1">
    <source>
        <dbReference type="EMBL" id="RKT88165.1"/>
    </source>
</evidence>
<evidence type="ECO:0000313" key="3">
    <source>
        <dbReference type="Proteomes" id="UP000199398"/>
    </source>
</evidence>
<dbReference type="Proteomes" id="UP000199398">
    <property type="component" value="Unassembled WGS sequence"/>
</dbReference>
<gene>
    <name evidence="1" type="ORF">ATL45_6595</name>
    <name evidence="2" type="ORF">SAMN05421805_101398</name>
</gene>
<reference evidence="1 4" key="2">
    <citation type="submission" date="2018-10" db="EMBL/GenBank/DDBJ databases">
        <title>Sequencing the genomes of 1000 actinobacteria strains.</title>
        <authorList>
            <person name="Klenk H.-P."/>
        </authorList>
    </citation>
    <scope>NUCLEOTIDE SEQUENCE [LARGE SCALE GENOMIC DNA]</scope>
    <source>
        <strain evidence="1 4">DSM 45119</strain>
    </source>
</reference>
<dbReference type="Proteomes" id="UP000270697">
    <property type="component" value="Unassembled WGS sequence"/>
</dbReference>
<sequence>MTQLLLLIALGGIALGGIGWTAWDIRSDLRRRKL</sequence>
<dbReference type="EMBL" id="RBXX01000002">
    <property type="protein sequence ID" value="RKT88165.1"/>
    <property type="molecule type" value="Genomic_DNA"/>
</dbReference>